<feature type="transmembrane region" description="Helical" evidence="1">
    <location>
        <begin position="332"/>
        <end position="352"/>
    </location>
</feature>
<dbReference type="PANTHER" id="PTHR35043">
    <property type="entry name" value="TRANSCRIPTION FACTOR DOMAIN-CONTAINING PROTEIN"/>
    <property type="match status" value="1"/>
</dbReference>
<protein>
    <submittedName>
        <fullName evidence="3">Uncharacterized protein</fullName>
    </submittedName>
</protein>
<feature type="transmembrane region" description="Helical" evidence="1">
    <location>
        <begin position="228"/>
        <end position="247"/>
    </location>
</feature>
<keyword evidence="1" id="KW-1133">Transmembrane helix</keyword>
<dbReference type="Proteomes" id="UP000054485">
    <property type="component" value="Unassembled WGS sequence"/>
</dbReference>
<feature type="transmembrane region" description="Helical" evidence="1">
    <location>
        <begin position="415"/>
        <end position="438"/>
    </location>
</feature>
<reference evidence="4" key="2">
    <citation type="submission" date="2015-01" db="EMBL/GenBank/DDBJ databases">
        <title>Evolutionary Origins and Diversification of the Mycorrhizal Mutualists.</title>
        <authorList>
            <consortium name="DOE Joint Genome Institute"/>
            <consortium name="Mycorrhizal Genomics Consortium"/>
            <person name="Kohler A."/>
            <person name="Kuo A."/>
            <person name="Nagy L.G."/>
            <person name="Floudas D."/>
            <person name="Copeland A."/>
            <person name="Barry K.W."/>
            <person name="Cichocki N."/>
            <person name="Veneault-Fourrey C."/>
            <person name="LaButti K."/>
            <person name="Lindquist E.A."/>
            <person name="Lipzen A."/>
            <person name="Lundell T."/>
            <person name="Morin E."/>
            <person name="Murat C."/>
            <person name="Riley R."/>
            <person name="Ohm R."/>
            <person name="Sun H."/>
            <person name="Tunlid A."/>
            <person name="Henrissat B."/>
            <person name="Grigoriev I.V."/>
            <person name="Hibbett D.S."/>
            <person name="Martin F."/>
        </authorList>
    </citation>
    <scope>NUCLEOTIDE SEQUENCE [LARGE SCALE GENOMIC DNA]</scope>
    <source>
        <strain evidence="4">UH-Slu-Lm8-n1</strain>
    </source>
</reference>
<dbReference type="PANTHER" id="PTHR35043:SF7">
    <property type="entry name" value="TRANSCRIPTION FACTOR DOMAIN-CONTAINING PROTEIN"/>
    <property type="match status" value="1"/>
</dbReference>
<keyword evidence="2" id="KW-0732">Signal</keyword>
<gene>
    <name evidence="3" type="ORF">CY34DRAFT_16683</name>
</gene>
<dbReference type="STRING" id="930992.A0A0D0AVX0"/>
<dbReference type="AlphaFoldDB" id="A0A0D0AVX0"/>
<dbReference type="HOGENOM" id="CLU_022883_6_1_1"/>
<evidence type="ECO:0000313" key="4">
    <source>
        <dbReference type="Proteomes" id="UP000054485"/>
    </source>
</evidence>
<feature type="signal peptide" evidence="2">
    <location>
        <begin position="1"/>
        <end position="21"/>
    </location>
</feature>
<keyword evidence="1" id="KW-0812">Transmembrane</keyword>
<feature type="chain" id="PRO_5002207420" evidence="2">
    <location>
        <begin position="22"/>
        <end position="506"/>
    </location>
</feature>
<evidence type="ECO:0000256" key="2">
    <source>
        <dbReference type="SAM" id="SignalP"/>
    </source>
</evidence>
<feature type="transmembrane region" description="Helical" evidence="1">
    <location>
        <begin position="253"/>
        <end position="276"/>
    </location>
</feature>
<reference evidence="3 4" key="1">
    <citation type="submission" date="2014-04" db="EMBL/GenBank/DDBJ databases">
        <authorList>
            <consortium name="DOE Joint Genome Institute"/>
            <person name="Kuo A."/>
            <person name="Ruytinx J."/>
            <person name="Rineau F."/>
            <person name="Colpaert J."/>
            <person name="Kohler A."/>
            <person name="Nagy L.G."/>
            <person name="Floudas D."/>
            <person name="Copeland A."/>
            <person name="Barry K.W."/>
            <person name="Cichocki N."/>
            <person name="Veneault-Fourrey C."/>
            <person name="LaButti K."/>
            <person name="Lindquist E.A."/>
            <person name="Lipzen A."/>
            <person name="Lundell T."/>
            <person name="Morin E."/>
            <person name="Murat C."/>
            <person name="Sun H."/>
            <person name="Tunlid A."/>
            <person name="Henrissat B."/>
            <person name="Grigoriev I.V."/>
            <person name="Hibbett D.S."/>
            <person name="Martin F."/>
            <person name="Nordberg H.P."/>
            <person name="Cantor M.N."/>
            <person name="Hua S.X."/>
        </authorList>
    </citation>
    <scope>NUCLEOTIDE SEQUENCE [LARGE SCALE GENOMIC DNA]</scope>
    <source>
        <strain evidence="3 4">UH-Slu-Lm8-n1</strain>
    </source>
</reference>
<feature type="transmembrane region" description="Helical" evidence="1">
    <location>
        <begin position="379"/>
        <end position="403"/>
    </location>
</feature>
<keyword evidence="4" id="KW-1185">Reference proteome</keyword>
<feature type="transmembrane region" description="Helical" evidence="1">
    <location>
        <begin position="48"/>
        <end position="68"/>
    </location>
</feature>
<organism evidence="3 4">
    <name type="scientific">Suillus luteus UH-Slu-Lm8-n1</name>
    <dbReference type="NCBI Taxonomy" id="930992"/>
    <lineage>
        <taxon>Eukaryota</taxon>
        <taxon>Fungi</taxon>
        <taxon>Dikarya</taxon>
        <taxon>Basidiomycota</taxon>
        <taxon>Agaricomycotina</taxon>
        <taxon>Agaricomycetes</taxon>
        <taxon>Agaricomycetidae</taxon>
        <taxon>Boletales</taxon>
        <taxon>Suillineae</taxon>
        <taxon>Suillaceae</taxon>
        <taxon>Suillus</taxon>
    </lineage>
</organism>
<dbReference type="EMBL" id="KN835570">
    <property type="protein sequence ID" value="KIK36003.1"/>
    <property type="molecule type" value="Genomic_DNA"/>
</dbReference>
<keyword evidence="1" id="KW-0472">Membrane</keyword>
<evidence type="ECO:0000313" key="3">
    <source>
        <dbReference type="EMBL" id="KIK36003.1"/>
    </source>
</evidence>
<accession>A0A0D0AVX0</accession>
<dbReference type="OrthoDB" id="9451547at2759"/>
<dbReference type="InParanoid" id="A0A0D0AVX0"/>
<name>A0A0D0AVX0_9AGAM</name>
<evidence type="ECO:0000256" key="1">
    <source>
        <dbReference type="SAM" id="Phobius"/>
    </source>
</evidence>
<feature type="transmembrane region" description="Helical" evidence="1">
    <location>
        <begin position="89"/>
        <end position="109"/>
    </location>
</feature>
<sequence length="506" mass="56747">MTLSVLPLAILLLLHIPFVYSSLPSHCNGTSATTLDVSDLPPCSNNRSLWDIIWSCAATLFACTWTAIHPNIPGMDEGKFTAFSRRLGIMTVTLVAPEVTITWATIQFLSARDKTKAFNDAFGVQLHQVRSDHLDIGESAATVLDESLTLDRRNSPHPSAPHIPSCTFKEWTVTHGFFAWMGGFMLYFNDKPRATLTPMELQRFVDEGSVEMPVITEADIEDRSKGDALSKGIAILQLGWFVLYLIARYVQNLPITLLELDTLAVAALTCISYGFWWKKPKDIGRPHAVYWKATVPPPSELTYEYVANILFEITLTRPHSSKVDEIFSTEDWASFFLTYLYPLPSFMGVGIFNSPHAVHSRRVPSAGGYDVGDAHRHRFIMLFTGCFSGAVFGGMHCLGWNVLFQGRAEQILWRAASLAIVSAPVSIFVLNSYAIWLGHFWLDHFWLNDSWVDQLGEAVAFFVIFASFFSYVIARVTLIVLILMSFRSLPPGVYDTVAWTEFIPHL</sequence>
<proteinExistence type="predicted"/>
<feature type="transmembrane region" description="Helical" evidence="1">
    <location>
        <begin position="458"/>
        <end position="483"/>
    </location>
</feature>